<organism evidence="1 2">
    <name type="scientific">Anaerococcus kampingae</name>
    <dbReference type="NCBI Taxonomy" id="3115614"/>
    <lineage>
        <taxon>Bacteria</taxon>
        <taxon>Bacillati</taxon>
        <taxon>Bacillota</taxon>
        <taxon>Tissierellia</taxon>
        <taxon>Tissierellales</taxon>
        <taxon>Peptoniphilaceae</taxon>
        <taxon>Anaerococcus</taxon>
    </lineage>
</organism>
<sequence>MKYIKSLLVIGLVVFGGIFLRANSSLGQKEYLDELRSNKAKVDEYVGKVSGVEKEFVETILNRKDADPSVTVREITNVDTGESYKMIQAIDSSKNIDIDGRLDGTIFFRKGNERFWIDTRRKIYYTDTFDYSKNPKEPSIISRNESMIYEKFLSGYDKGIEKIGDTYKVTSLDDLNKGSYSIYDLEGNWLESFTDNSQGRWKDVLVSKTTDVDETYEKLLSLKDTYTEVDDLGEIKDKGKNEI</sequence>
<gene>
    <name evidence="1" type="ORF">ACCQ42_06780</name>
</gene>
<protein>
    <submittedName>
        <fullName evidence="1">Uncharacterized protein</fullName>
    </submittedName>
</protein>
<proteinExistence type="predicted"/>
<keyword evidence="2" id="KW-1185">Reference proteome</keyword>
<accession>A0ABW9MDS9</accession>
<name>A0ABW9MDS9_9FIRM</name>
<dbReference type="Proteomes" id="UP001637994">
    <property type="component" value="Unassembled WGS sequence"/>
</dbReference>
<dbReference type="EMBL" id="JBGMEF010000022">
    <property type="protein sequence ID" value="MFO3667473.1"/>
    <property type="molecule type" value="Genomic_DNA"/>
</dbReference>
<dbReference type="RefSeq" id="WP_106460658.1">
    <property type="nucleotide sequence ID" value="NZ_JBGMEF010000022.1"/>
</dbReference>
<evidence type="ECO:0000313" key="2">
    <source>
        <dbReference type="Proteomes" id="UP001637994"/>
    </source>
</evidence>
<reference evidence="1 2" key="1">
    <citation type="journal article" date="2025" name="Anaerobe">
        <title>Description of Anaerococcus kampingiae sp. nov., Anaerococcus groningensis sp. nov., Anaerococcus martiniensis sp. nov., and Anaerococcus cruorum sp. nov., isolated from human clinical specimens.</title>
        <authorList>
            <person name="Boiten K.E."/>
            <person name="Meijer J."/>
            <person name="van Wezel E.M."/>
            <person name="Veloo A.C.M."/>
        </authorList>
    </citation>
    <scope>NUCLEOTIDE SEQUENCE [LARGE SCALE GENOMIC DNA]</scope>
    <source>
        <strain evidence="1 2">ENR0874</strain>
    </source>
</reference>
<comment type="caution">
    <text evidence="1">The sequence shown here is derived from an EMBL/GenBank/DDBJ whole genome shotgun (WGS) entry which is preliminary data.</text>
</comment>
<evidence type="ECO:0000313" key="1">
    <source>
        <dbReference type="EMBL" id="MFO3667473.1"/>
    </source>
</evidence>